<organism evidence="9 11">
    <name type="scientific">Bursaphelenchus xylophilus</name>
    <name type="common">Pinewood nematode worm</name>
    <name type="synonym">Aphelenchoides xylophilus</name>
    <dbReference type="NCBI Taxonomy" id="6326"/>
    <lineage>
        <taxon>Eukaryota</taxon>
        <taxon>Metazoa</taxon>
        <taxon>Ecdysozoa</taxon>
        <taxon>Nematoda</taxon>
        <taxon>Chromadorea</taxon>
        <taxon>Rhabditida</taxon>
        <taxon>Tylenchina</taxon>
        <taxon>Tylenchomorpha</taxon>
        <taxon>Aphelenchoidea</taxon>
        <taxon>Aphelenchoididae</taxon>
        <taxon>Bursaphelenchus</taxon>
    </lineage>
</organism>
<evidence type="ECO:0000313" key="10">
    <source>
        <dbReference type="Proteomes" id="UP000659654"/>
    </source>
</evidence>
<keyword evidence="10" id="KW-1185">Reference proteome</keyword>
<evidence type="ECO:0000313" key="7">
    <source>
        <dbReference type="EMBL" id="CAD5228233.1"/>
    </source>
</evidence>
<gene>
    <name evidence="7" type="ORF">BXYJ_LOCUS10342</name>
</gene>
<dbReference type="PROSITE" id="PS50850">
    <property type="entry name" value="MFS"/>
    <property type="match status" value="1"/>
</dbReference>
<evidence type="ECO:0000256" key="4">
    <source>
        <dbReference type="ARBA" id="ARBA00023136"/>
    </source>
</evidence>
<feature type="transmembrane region" description="Helical" evidence="5">
    <location>
        <begin position="190"/>
        <end position="211"/>
    </location>
</feature>
<feature type="transmembrane region" description="Helical" evidence="5">
    <location>
        <begin position="220"/>
        <end position="240"/>
    </location>
</feature>
<dbReference type="GO" id="GO:0016020">
    <property type="term" value="C:membrane"/>
    <property type="evidence" value="ECO:0007669"/>
    <property type="project" value="UniProtKB-SubCell"/>
</dbReference>
<proteinExistence type="predicted"/>
<dbReference type="SUPFAM" id="SSF103473">
    <property type="entry name" value="MFS general substrate transporter"/>
    <property type="match status" value="1"/>
</dbReference>
<dbReference type="GO" id="GO:0022857">
    <property type="term" value="F:transmembrane transporter activity"/>
    <property type="evidence" value="ECO:0007669"/>
    <property type="project" value="InterPro"/>
</dbReference>
<feature type="transmembrane region" description="Helical" evidence="5">
    <location>
        <begin position="50"/>
        <end position="70"/>
    </location>
</feature>
<dbReference type="InterPro" id="IPR005828">
    <property type="entry name" value="MFS_sugar_transport-like"/>
</dbReference>
<feature type="transmembrane region" description="Helical" evidence="5">
    <location>
        <begin position="76"/>
        <end position="95"/>
    </location>
</feature>
<feature type="transmembrane region" description="Helical" evidence="5">
    <location>
        <begin position="18"/>
        <end position="38"/>
    </location>
</feature>
<dbReference type="Proteomes" id="UP000582659">
    <property type="component" value="Unassembled WGS sequence"/>
</dbReference>
<dbReference type="Gene3D" id="1.20.1250.20">
    <property type="entry name" value="MFS general substrate transporter like domains"/>
    <property type="match status" value="1"/>
</dbReference>
<reference evidence="8" key="2">
    <citation type="submission" date="2020-08" db="EMBL/GenBank/DDBJ databases">
        <authorList>
            <person name="Kikuchi T."/>
        </authorList>
    </citation>
    <scope>NUCLEOTIDE SEQUENCE</scope>
    <source>
        <strain evidence="7">Ka4C1</strain>
    </source>
</reference>
<feature type="domain" description="Major facilitator superfamily (MFS) profile" evidence="6">
    <location>
        <begin position="1"/>
        <end position="331"/>
    </location>
</feature>
<name>A0A1I7SET4_BURXY</name>
<evidence type="ECO:0000313" key="9">
    <source>
        <dbReference type="Proteomes" id="UP000095284"/>
    </source>
</evidence>
<dbReference type="OrthoDB" id="5296287at2759"/>
<evidence type="ECO:0000259" key="6">
    <source>
        <dbReference type="PROSITE" id="PS50850"/>
    </source>
</evidence>
<keyword evidence="2 5" id="KW-0812">Transmembrane</keyword>
<accession>A0A1I7SET4</accession>
<dbReference type="WBParaSite" id="BXY_1154400.1">
    <property type="protein sequence ID" value="BXY_1154400.1"/>
    <property type="gene ID" value="BXY_1154400"/>
</dbReference>
<evidence type="ECO:0000313" key="8">
    <source>
        <dbReference type="EMBL" id="CAG9118751.1"/>
    </source>
</evidence>
<dbReference type="Pfam" id="PF00083">
    <property type="entry name" value="Sugar_tr"/>
    <property type="match status" value="1"/>
</dbReference>
<sequence length="346" mass="39018">MSIFGIISTFTKTYEAFLVVRFFEGFFFTASVVVVWVLASECVAVKQHSFAATIFGCFWVAGYCAVALLAKLVPGWRVASWCVCIPTAVFSLIFWRTIPESFHFLAEHGKSVDLRAWLRKAAPNVFHLSLINIAGNDHGKERNFHQFINFMQENTMYIRYTLASAVIWIISFMSYMGMSMYSVYLGGDVYYNYVLSGIVELPAYFMAPILLDRFGRKKTFIMVNLFNCFCFVALGTVNYHNRTVFVSMWMLTKMGVTGSFMYLFVYGSEIFPTVIRNTAMGLCAVCSNLGATLGPHVRHTDVYHPSAPWAIFGASSLITVILTFCLPETKPRKKGTSSDESLIEPL</sequence>
<evidence type="ECO:0000256" key="2">
    <source>
        <dbReference type="ARBA" id="ARBA00022692"/>
    </source>
</evidence>
<keyword evidence="4 5" id="KW-0472">Membrane</keyword>
<reference evidence="11" key="1">
    <citation type="submission" date="2016-11" db="UniProtKB">
        <authorList>
            <consortium name="WormBaseParasite"/>
        </authorList>
    </citation>
    <scope>IDENTIFICATION</scope>
</reference>
<comment type="subcellular location">
    <subcellularLocation>
        <location evidence="1">Membrane</location>
        <topology evidence="1">Multi-pass membrane protein</topology>
    </subcellularLocation>
</comment>
<evidence type="ECO:0000313" key="11">
    <source>
        <dbReference type="WBParaSite" id="BXY_1154400.1"/>
    </source>
</evidence>
<feature type="transmembrane region" description="Helical" evidence="5">
    <location>
        <begin position="278"/>
        <end position="297"/>
    </location>
</feature>
<feature type="transmembrane region" description="Helical" evidence="5">
    <location>
        <begin position="157"/>
        <end position="178"/>
    </location>
</feature>
<dbReference type="Proteomes" id="UP000659654">
    <property type="component" value="Unassembled WGS sequence"/>
</dbReference>
<evidence type="ECO:0000256" key="5">
    <source>
        <dbReference type="SAM" id="Phobius"/>
    </source>
</evidence>
<evidence type="ECO:0000256" key="1">
    <source>
        <dbReference type="ARBA" id="ARBA00004141"/>
    </source>
</evidence>
<feature type="transmembrane region" description="Helical" evidence="5">
    <location>
        <begin position="246"/>
        <end position="266"/>
    </location>
</feature>
<evidence type="ECO:0000256" key="3">
    <source>
        <dbReference type="ARBA" id="ARBA00022989"/>
    </source>
</evidence>
<dbReference type="SMR" id="A0A1I7SET4"/>
<dbReference type="PANTHER" id="PTHR24064">
    <property type="entry name" value="SOLUTE CARRIER FAMILY 22 MEMBER"/>
    <property type="match status" value="1"/>
</dbReference>
<dbReference type="EMBL" id="CAJFCV020000004">
    <property type="protein sequence ID" value="CAG9118751.1"/>
    <property type="molecule type" value="Genomic_DNA"/>
</dbReference>
<protein>
    <submittedName>
        <fullName evidence="7">(pine wood nematode) hypothetical protein</fullName>
    </submittedName>
    <submittedName>
        <fullName evidence="11">MFS domain-containing protein</fullName>
    </submittedName>
</protein>
<dbReference type="AlphaFoldDB" id="A0A1I7SET4"/>
<dbReference type="EMBL" id="CAJFDI010000004">
    <property type="protein sequence ID" value="CAD5228233.1"/>
    <property type="molecule type" value="Genomic_DNA"/>
</dbReference>
<dbReference type="InterPro" id="IPR036259">
    <property type="entry name" value="MFS_trans_sf"/>
</dbReference>
<dbReference type="InterPro" id="IPR020846">
    <property type="entry name" value="MFS_dom"/>
</dbReference>
<dbReference type="Proteomes" id="UP000095284">
    <property type="component" value="Unplaced"/>
</dbReference>
<feature type="transmembrane region" description="Helical" evidence="5">
    <location>
        <begin position="309"/>
        <end position="326"/>
    </location>
</feature>
<keyword evidence="3 5" id="KW-1133">Transmembrane helix</keyword>